<dbReference type="InterPro" id="IPR006685">
    <property type="entry name" value="MscS_channel_2nd"/>
</dbReference>
<keyword evidence="7" id="KW-0407">Ion channel</keyword>
<evidence type="ECO:0000256" key="2">
    <source>
        <dbReference type="ARBA" id="ARBA00008017"/>
    </source>
</evidence>
<comment type="function">
    <text evidence="7">Mechanosensitive channel that participates in the regulation of osmotic pressure changes within the cell, opening in response to stretch forces in the membrane lipid bilayer, without the need for other proteins. Contributes to normal resistance to hypoosmotic shock. Forms an ion channel of 1.0 nanosiemens conductance with a slight preference for anions.</text>
</comment>
<dbReference type="RefSeq" id="WP_184425801.1">
    <property type="nucleotide sequence ID" value="NZ_AP027362.1"/>
</dbReference>
<evidence type="ECO:0000259" key="8">
    <source>
        <dbReference type="Pfam" id="PF00924"/>
    </source>
</evidence>
<sequence>MTIFHSYSGTESTDTTSTVSTLEPVNLLKDEIDQMSRIYTIIVDFFANYTFQLIGAFIIFAIGYMLAGKIGNSVLKVCQKHKLDITLSHFLANTSKMLIVVMITIVSLNKLGISVTPFIAAIGAISLGAGLALQGLLANYAAGFNIIIIRPFVVGDTITVQGVTGLVKEVLLAYTIIIDEDDVKITIPNKHIVGEVLHNSKNDSLLELNVGIAYKENPVEVITLLEEVIAKLDITSGIRKPQIGIDEFADSSINIGLRIWTPTLNLYDSKYKAYKAIYLAFQQNNIEIPFPQRDVHMITSP</sequence>
<evidence type="ECO:0000256" key="7">
    <source>
        <dbReference type="RuleBase" id="RU369025"/>
    </source>
</evidence>
<keyword evidence="3" id="KW-1003">Cell membrane</keyword>
<feature type="domain" description="Mechanosensitive ion channel MscS" evidence="8">
    <location>
        <begin position="136"/>
        <end position="200"/>
    </location>
</feature>
<organism evidence="10 11">
    <name type="scientific">Thalassotalea piscium</name>
    <dbReference type="NCBI Taxonomy" id="1230533"/>
    <lineage>
        <taxon>Bacteria</taxon>
        <taxon>Pseudomonadati</taxon>
        <taxon>Pseudomonadota</taxon>
        <taxon>Gammaproteobacteria</taxon>
        <taxon>Alteromonadales</taxon>
        <taxon>Colwelliaceae</taxon>
        <taxon>Thalassotalea</taxon>
    </lineage>
</organism>
<feature type="transmembrane region" description="Helical" evidence="7">
    <location>
        <begin position="118"/>
        <end position="142"/>
    </location>
</feature>
<dbReference type="SUPFAM" id="SSF82689">
    <property type="entry name" value="Mechanosensitive channel protein MscS (YggB), C-terminal domain"/>
    <property type="match status" value="1"/>
</dbReference>
<evidence type="ECO:0000313" key="10">
    <source>
        <dbReference type="EMBL" id="MBB6544568.1"/>
    </source>
</evidence>
<dbReference type="Pfam" id="PF00924">
    <property type="entry name" value="MS_channel_2nd"/>
    <property type="match status" value="1"/>
</dbReference>
<keyword evidence="11" id="KW-1185">Reference proteome</keyword>
<dbReference type="Gene3D" id="1.10.287.1260">
    <property type="match status" value="1"/>
</dbReference>
<keyword evidence="7" id="KW-0997">Cell inner membrane</keyword>
<reference evidence="10 11" key="1">
    <citation type="submission" date="2020-08" db="EMBL/GenBank/DDBJ databases">
        <title>Genomic Encyclopedia of Type Strains, Phase IV (KMG-IV): sequencing the most valuable type-strain genomes for metagenomic binning, comparative biology and taxonomic classification.</title>
        <authorList>
            <person name="Goeker M."/>
        </authorList>
    </citation>
    <scope>NUCLEOTIDE SEQUENCE [LARGE SCALE GENOMIC DNA]</scope>
    <source>
        <strain evidence="10 11">DSM 26287</strain>
    </source>
</reference>
<evidence type="ECO:0000256" key="6">
    <source>
        <dbReference type="ARBA" id="ARBA00023136"/>
    </source>
</evidence>
<evidence type="ECO:0000256" key="4">
    <source>
        <dbReference type="ARBA" id="ARBA00022692"/>
    </source>
</evidence>
<dbReference type="InterPro" id="IPR049278">
    <property type="entry name" value="MS_channel_C"/>
</dbReference>
<dbReference type="GO" id="GO:0008381">
    <property type="term" value="F:mechanosensitive monoatomic ion channel activity"/>
    <property type="evidence" value="ECO:0007669"/>
    <property type="project" value="InterPro"/>
</dbReference>
<comment type="subunit">
    <text evidence="7">Homoheptamer.</text>
</comment>
<dbReference type="InterPro" id="IPR010920">
    <property type="entry name" value="LSM_dom_sf"/>
</dbReference>
<feature type="transmembrane region" description="Helical" evidence="7">
    <location>
        <begin position="49"/>
        <end position="67"/>
    </location>
</feature>
<dbReference type="InterPro" id="IPR008910">
    <property type="entry name" value="MSC_TM_helix"/>
</dbReference>
<keyword evidence="7" id="KW-0406">Ion transport</keyword>
<evidence type="ECO:0000313" key="11">
    <source>
        <dbReference type="Proteomes" id="UP000537141"/>
    </source>
</evidence>
<dbReference type="InterPro" id="IPR011066">
    <property type="entry name" value="MscS_channel_C_sf"/>
</dbReference>
<keyword evidence="4 7" id="KW-0812">Transmembrane</keyword>
<keyword evidence="5 7" id="KW-1133">Transmembrane helix</keyword>
<dbReference type="AlphaFoldDB" id="A0A7X0NJJ5"/>
<dbReference type="InterPro" id="IPR045275">
    <property type="entry name" value="MscS_archaea/bacteria_type"/>
</dbReference>
<evidence type="ECO:0000256" key="5">
    <source>
        <dbReference type="ARBA" id="ARBA00022989"/>
    </source>
</evidence>
<evidence type="ECO:0000256" key="3">
    <source>
        <dbReference type="ARBA" id="ARBA00022475"/>
    </source>
</evidence>
<comment type="caution">
    <text evidence="10">The sequence shown here is derived from an EMBL/GenBank/DDBJ whole genome shotgun (WGS) entry which is preliminary data.</text>
</comment>
<dbReference type="InterPro" id="IPR023408">
    <property type="entry name" value="MscS_beta-dom_sf"/>
</dbReference>
<proteinExistence type="inferred from homology"/>
<comment type="caution">
    <text evidence="7">Lacks conserved residue(s) required for the propagation of feature annotation.</text>
</comment>
<dbReference type="Pfam" id="PF21082">
    <property type="entry name" value="MS_channel_3rd"/>
    <property type="match status" value="1"/>
</dbReference>
<feature type="transmembrane region" description="Helical" evidence="7">
    <location>
        <begin position="87"/>
        <end position="106"/>
    </location>
</feature>
<dbReference type="SUPFAM" id="SSF82861">
    <property type="entry name" value="Mechanosensitive channel protein MscS (YggB), transmembrane region"/>
    <property type="match status" value="1"/>
</dbReference>
<comment type="similarity">
    <text evidence="2 7">Belongs to the MscS (TC 1.A.23) family.</text>
</comment>
<dbReference type="SUPFAM" id="SSF50182">
    <property type="entry name" value="Sm-like ribonucleoproteins"/>
    <property type="match status" value="1"/>
</dbReference>
<dbReference type="EMBL" id="JACHHU010000032">
    <property type="protein sequence ID" value="MBB6544568.1"/>
    <property type="molecule type" value="Genomic_DNA"/>
</dbReference>
<dbReference type="Gene3D" id="2.30.30.60">
    <property type="match status" value="1"/>
</dbReference>
<gene>
    <name evidence="10" type="ORF">HNQ55_003101</name>
</gene>
<evidence type="ECO:0000256" key="1">
    <source>
        <dbReference type="ARBA" id="ARBA00004651"/>
    </source>
</evidence>
<comment type="subcellular location">
    <subcellularLocation>
        <location evidence="7">Cell inner membrane</location>
        <topology evidence="7">Multi-pass membrane protein</topology>
    </subcellularLocation>
    <subcellularLocation>
        <location evidence="1">Cell membrane</location>
        <topology evidence="1">Multi-pass membrane protein</topology>
    </subcellularLocation>
</comment>
<name>A0A7X0NJJ5_9GAMM</name>
<dbReference type="GO" id="GO:0005886">
    <property type="term" value="C:plasma membrane"/>
    <property type="evidence" value="ECO:0007669"/>
    <property type="project" value="UniProtKB-SubCell"/>
</dbReference>
<dbReference type="Gene3D" id="3.30.70.100">
    <property type="match status" value="1"/>
</dbReference>
<dbReference type="InterPro" id="IPR011014">
    <property type="entry name" value="MscS_channel_TM-2"/>
</dbReference>
<keyword evidence="7" id="KW-0813">Transport</keyword>
<dbReference type="Pfam" id="PF05552">
    <property type="entry name" value="MS_channel_1st_1"/>
    <property type="match status" value="1"/>
</dbReference>
<feature type="domain" description="Mechanosensitive ion channel MscS C-terminal" evidence="9">
    <location>
        <begin position="207"/>
        <end position="288"/>
    </location>
</feature>
<dbReference type="PANTHER" id="PTHR30221">
    <property type="entry name" value="SMALL-CONDUCTANCE MECHANOSENSITIVE CHANNEL"/>
    <property type="match status" value="1"/>
</dbReference>
<protein>
    <recommendedName>
        <fullName evidence="7">Small-conductance mechanosensitive channel</fullName>
    </recommendedName>
</protein>
<evidence type="ECO:0000259" key="9">
    <source>
        <dbReference type="Pfam" id="PF21082"/>
    </source>
</evidence>
<accession>A0A7X0NJJ5</accession>
<keyword evidence="6 7" id="KW-0472">Membrane</keyword>
<dbReference type="PANTHER" id="PTHR30221:SF1">
    <property type="entry name" value="SMALL-CONDUCTANCE MECHANOSENSITIVE CHANNEL"/>
    <property type="match status" value="1"/>
</dbReference>
<dbReference type="Proteomes" id="UP000537141">
    <property type="component" value="Unassembled WGS sequence"/>
</dbReference>